<dbReference type="OrthoDB" id="9812962at2"/>
<evidence type="ECO:0008006" key="5">
    <source>
        <dbReference type="Google" id="ProtNLM"/>
    </source>
</evidence>
<dbReference type="AlphaFoldDB" id="A0A6N7S6G5"/>
<name>A0A6N7S6G5_9FIRM</name>
<organism evidence="1 3">
    <name type="scientific">Holdemania massiliensis</name>
    <dbReference type="NCBI Taxonomy" id="1468449"/>
    <lineage>
        <taxon>Bacteria</taxon>
        <taxon>Bacillati</taxon>
        <taxon>Bacillota</taxon>
        <taxon>Erysipelotrichia</taxon>
        <taxon>Erysipelotrichales</taxon>
        <taxon>Erysipelotrichaceae</taxon>
        <taxon>Holdemania</taxon>
    </lineage>
</organism>
<dbReference type="RefSeq" id="WP_154238599.1">
    <property type="nucleotide sequence ID" value="NZ_WKPI01000010.1"/>
</dbReference>
<dbReference type="EMBL" id="WKPI01000010">
    <property type="protein sequence ID" value="MSC32960.1"/>
    <property type="molecule type" value="Genomic_DNA"/>
</dbReference>
<evidence type="ECO:0000313" key="4">
    <source>
        <dbReference type="Proteomes" id="UP000480929"/>
    </source>
</evidence>
<keyword evidence="4" id="KW-1185">Reference proteome</keyword>
<accession>A0A6N7S6G5</accession>
<evidence type="ECO:0000313" key="3">
    <source>
        <dbReference type="Proteomes" id="UP000433575"/>
    </source>
</evidence>
<dbReference type="Proteomes" id="UP000433575">
    <property type="component" value="Unassembled WGS sequence"/>
</dbReference>
<dbReference type="SUPFAM" id="SSF54001">
    <property type="entry name" value="Cysteine proteinases"/>
    <property type="match status" value="1"/>
</dbReference>
<proteinExistence type="predicted"/>
<dbReference type="Gene3D" id="3.90.1720.10">
    <property type="entry name" value="endopeptidase domain like (from Nostoc punctiforme)"/>
    <property type="match status" value="1"/>
</dbReference>
<reference evidence="3 4" key="1">
    <citation type="journal article" date="2019" name="Nat. Med.">
        <title>A library of human gut bacterial isolates paired with longitudinal multiomics data enables mechanistic microbiome research.</title>
        <authorList>
            <person name="Poyet M."/>
            <person name="Groussin M."/>
            <person name="Gibbons S.M."/>
            <person name="Avila-Pacheco J."/>
            <person name="Jiang X."/>
            <person name="Kearney S.M."/>
            <person name="Perrotta A.R."/>
            <person name="Berdy B."/>
            <person name="Zhao S."/>
            <person name="Lieberman T.D."/>
            <person name="Swanson P.K."/>
            <person name="Smith M."/>
            <person name="Roesemann S."/>
            <person name="Alexander J.E."/>
            <person name="Rich S.A."/>
            <person name="Livny J."/>
            <person name="Vlamakis H."/>
            <person name="Clish C."/>
            <person name="Bullock K."/>
            <person name="Deik A."/>
            <person name="Scott J."/>
            <person name="Pierce K.A."/>
            <person name="Xavier R.J."/>
            <person name="Alm E.J."/>
        </authorList>
    </citation>
    <scope>NUCLEOTIDE SEQUENCE [LARGE SCALE GENOMIC DNA]</scope>
    <source>
        <strain evidence="1 3">BIOML-A4</strain>
        <strain evidence="2 4">BIOML-A5</strain>
    </source>
</reference>
<gene>
    <name evidence="2" type="ORF">GKD88_07485</name>
    <name evidence="1" type="ORF">GKE08_08080</name>
</gene>
<evidence type="ECO:0000313" key="2">
    <source>
        <dbReference type="EMBL" id="MSC32960.1"/>
    </source>
</evidence>
<sequence length="471" mass="51924">MYDYTSAADLCSWAEQQLSRKTIYQLGGIGRYDSSSRRVFDCVGLIKCFLWHDYGPGNTGYYGKTAPDINADQMYSKATVKGPVDTIPEIPGLLVWQQGHIGIYIGGGQVIEATAKRWGSVGGCVVKSQFINKSAAMYRETWTHWLKCPFLMYEEDSVMYLKPGYQSIAWQGQTIHVYKRKEDQDIGLMSAGGDKVLKTIDKIDDDHIHHCKVNCSYFVMSGSERGTVCGRHQGFTADGRPDQVEWLDVVVTKDNKLVAGDLASWEYPGDEVKVGYSPACIVLLDGKEVTMISSGSGQSKYTTANTQTLHMRDADGVDVFAVVSGKLNGIACRQFAKAYNMVYCAMLDSGGSSQMIVYGTKKVYTGRALPNVLTFYKTEQPDPDPQPDPDVPVIPAGQTMIFKCTKASTSKGYPLRKSAPSGAIVSYLQPGENVKVVDIQNKGKNQYTSAAEPWCLTDGGLWFAFDKGYFK</sequence>
<comment type="caution">
    <text evidence="1">The sequence shown here is derived from an EMBL/GenBank/DDBJ whole genome shotgun (WGS) entry which is preliminary data.</text>
</comment>
<dbReference type="Proteomes" id="UP000480929">
    <property type="component" value="Unassembled WGS sequence"/>
</dbReference>
<dbReference type="EMBL" id="WKPJ01000009">
    <property type="protein sequence ID" value="MSA89282.1"/>
    <property type="molecule type" value="Genomic_DNA"/>
</dbReference>
<protein>
    <recommendedName>
        <fullName evidence="5">NlpC/P60 domain-containing protein</fullName>
    </recommendedName>
</protein>
<dbReference type="InterPro" id="IPR038765">
    <property type="entry name" value="Papain-like_cys_pep_sf"/>
</dbReference>
<evidence type="ECO:0000313" key="1">
    <source>
        <dbReference type="EMBL" id="MSA89282.1"/>
    </source>
</evidence>